<keyword evidence="3" id="KW-0238">DNA-binding</keyword>
<dbReference type="Pfam" id="PF04542">
    <property type="entry name" value="Sigma70_r2"/>
    <property type="match status" value="1"/>
</dbReference>
<reference evidence="7" key="1">
    <citation type="submission" date="2016-12" db="EMBL/GenBank/DDBJ databases">
        <title>Draft Genome Sequences od Carboxydothermus pertinax and islandicus, Hydrogenogenic Carboxydotrophic Bacteria.</title>
        <authorList>
            <person name="Fukuyama Y."/>
            <person name="Ohmae K."/>
            <person name="Yoneda Y."/>
            <person name="Yoshida T."/>
            <person name="Sako Y."/>
        </authorList>
    </citation>
    <scope>NUCLEOTIDE SEQUENCE [LARGE SCALE GENOMIC DNA]</scope>
    <source>
        <strain evidence="7">Ug1</strain>
    </source>
</reference>
<proteinExistence type="predicted"/>
<dbReference type="OrthoDB" id="1730259at2"/>
<dbReference type="InterPro" id="IPR036388">
    <property type="entry name" value="WH-like_DNA-bd_sf"/>
</dbReference>
<dbReference type="Gene3D" id="1.10.1740.10">
    <property type="match status" value="1"/>
</dbReference>
<dbReference type="InterPro" id="IPR013324">
    <property type="entry name" value="RNA_pol_sigma_r3/r4-like"/>
</dbReference>
<dbReference type="Proteomes" id="UP000187485">
    <property type="component" value="Unassembled WGS sequence"/>
</dbReference>
<comment type="caution">
    <text evidence="6">The sequence shown here is derived from an EMBL/GenBank/DDBJ whole genome shotgun (WGS) entry which is preliminary data.</text>
</comment>
<sequence>MDRFFEKWQKAKESREGMEELLNYLRPLIKKAAYRYRNPYLTEDDLVQEGTLAIIESVYRFKPERGVYFLKYVREVVYGRIYSLLRSERARRGKEVLLEDYPVKVLPFAEERSELIIPPGVLTLRQERLIILKYRQGISLTEVAKILKITPAGAYDLEKRALRKLKKYYLSLKNQ</sequence>
<dbReference type="AlphaFoldDB" id="A0A1L8CVC5"/>
<feature type="domain" description="RNA polymerase sigma-70 region 2" evidence="5">
    <location>
        <begin position="23"/>
        <end position="89"/>
    </location>
</feature>
<evidence type="ECO:0000259" key="5">
    <source>
        <dbReference type="Pfam" id="PF04542"/>
    </source>
</evidence>
<dbReference type="GO" id="GO:0016987">
    <property type="term" value="F:sigma factor activity"/>
    <property type="evidence" value="ECO:0007669"/>
    <property type="project" value="UniProtKB-KW"/>
</dbReference>
<keyword evidence="1" id="KW-0805">Transcription regulation</keyword>
<keyword evidence="7" id="KW-1185">Reference proteome</keyword>
<dbReference type="RefSeq" id="WP_075859298.1">
    <property type="nucleotide sequence ID" value="NZ_BDJK01000020.1"/>
</dbReference>
<dbReference type="InterPro" id="IPR007627">
    <property type="entry name" value="RNA_pol_sigma70_r2"/>
</dbReference>
<evidence type="ECO:0000256" key="4">
    <source>
        <dbReference type="ARBA" id="ARBA00023163"/>
    </source>
</evidence>
<keyword evidence="4" id="KW-0804">Transcription</keyword>
<gene>
    <name evidence="6" type="ORF">cpu_13510</name>
</gene>
<dbReference type="STRING" id="870242.cpu_13510"/>
<dbReference type="SUPFAM" id="SSF88946">
    <property type="entry name" value="Sigma2 domain of RNA polymerase sigma factors"/>
    <property type="match status" value="1"/>
</dbReference>
<dbReference type="PANTHER" id="PTHR30385:SF8">
    <property type="entry name" value="RNA POLYMERASE SIGMA-E FACTOR"/>
    <property type="match status" value="1"/>
</dbReference>
<name>A0A1L8CVC5_9THEO</name>
<dbReference type="GO" id="GO:0003677">
    <property type="term" value="F:DNA binding"/>
    <property type="evidence" value="ECO:0007669"/>
    <property type="project" value="UniProtKB-KW"/>
</dbReference>
<dbReference type="Gene3D" id="1.10.10.10">
    <property type="entry name" value="Winged helix-like DNA-binding domain superfamily/Winged helix DNA-binding domain"/>
    <property type="match status" value="1"/>
</dbReference>
<dbReference type="GO" id="GO:0006352">
    <property type="term" value="P:DNA-templated transcription initiation"/>
    <property type="evidence" value="ECO:0007669"/>
    <property type="project" value="InterPro"/>
</dbReference>
<dbReference type="InterPro" id="IPR013325">
    <property type="entry name" value="RNA_pol_sigma_r2"/>
</dbReference>
<dbReference type="NCBIfam" id="TIGR02937">
    <property type="entry name" value="sigma70-ECF"/>
    <property type="match status" value="1"/>
</dbReference>
<evidence type="ECO:0000313" key="7">
    <source>
        <dbReference type="Proteomes" id="UP000187485"/>
    </source>
</evidence>
<evidence type="ECO:0000256" key="1">
    <source>
        <dbReference type="ARBA" id="ARBA00023015"/>
    </source>
</evidence>
<organism evidence="6 7">
    <name type="scientific">Carboxydothermus pertinax</name>
    <dbReference type="NCBI Taxonomy" id="870242"/>
    <lineage>
        <taxon>Bacteria</taxon>
        <taxon>Bacillati</taxon>
        <taxon>Bacillota</taxon>
        <taxon>Clostridia</taxon>
        <taxon>Thermoanaerobacterales</taxon>
        <taxon>Thermoanaerobacteraceae</taxon>
        <taxon>Carboxydothermus</taxon>
    </lineage>
</organism>
<dbReference type="SUPFAM" id="SSF88659">
    <property type="entry name" value="Sigma3 and sigma4 domains of RNA polymerase sigma factors"/>
    <property type="match status" value="1"/>
</dbReference>
<dbReference type="EMBL" id="BDJK01000020">
    <property type="protein sequence ID" value="GAV22841.1"/>
    <property type="molecule type" value="Genomic_DNA"/>
</dbReference>
<protein>
    <recommendedName>
        <fullName evidence="5">RNA polymerase sigma-70 region 2 domain-containing protein</fullName>
    </recommendedName>
</protein>
<keyword evidence="2" id="KW-0731">Sigma factor</keyword>
<dbReference type="PANTHER" id="PTHR30385">
    <property type="entry name" value="SIGMA FACTOR F FLAGELLAR"/>
    <property type="match status" value="1"/>
</dbReference>
<evidence type="ECO:0000313" key="6">
    <source>
        <dbReference type="EMBL" id="GAV22841.1"/>
    </source>
</evidence>
<evidence type="ECO:0000256" key="3">
    <source>
        <dbReference type="ARBA" id="ARBA00023125"/>
    </source>
</evidence>
<dbReference type="InterPro" id="IPR014284">
    <property type="entry name" value="RNA_pol_sigma-70_dom"/>
</dbReference>
<accession>A0A1L8CVC5</accession>
<evidence type="ECO:0000256" key="2">
    <source>
        <dbReference type="ARBA" id="ARBA00023082"/>
    </source>
</evidence>